<organism evidence="2">
    <name type="scientific">Micrurus surinamensis</name>
    <name type="common">Surinam coral snake</name>
    <dbReference type="NCBI Taxonomy" id="129470"/>
    <lineage>
        <taxon>Eukaryota</taxon>
        <taxon>Metazoa</taxon>
        <taxon>Chordata</taxon>
        <taxon>Craniata</taxon>
        <taxon>Vertebrata</taxon>
        <taxon>Euteleostomi</taxon>
        <taxon>Lepidosauria</taxon>
        <taxon>Squamata</taxon>
        <taxon>Bifurcata</taxon>
        <taxon>Unidentata</taxon>
        <taxon>Episquamata</taxon>
        <taxon>Toxicofera</taxon>
        <taxon>Serpentes</taxon>
        <taxon>Colubroidea</taxon>
        <taxon>Elapidae</taxon>
        <taxon>Elapinae</taxon>
        <taxon>Micrurus</taxon>
    </lineage>
</organism>
<protein>
    <submittedName>
        <fullName evidence="2">Uncharacterized protein</fullName>
    </submittedName>
</protein>
<accession>A0A2D4NU47</accession>
<name>A0A2D4NU47_MICSU</name>
<evidence type="ECO:0000313" key="2">
    <source>
        <dbReference type="EMBL" id="LAB49261.1"/>
    </source>
</evidence>
<reference evidence="2" key="2">
    <citation type="submission" date="2017-11" db="EMBL/GenBank/DDBJ databases">
        <title>Coralsnake Venomics: Analyses of Venom Gland Transcriptomes and Proteomes of Six Brazilian Taxa.</title>
        <authorList>
            <person name="Aird S.D."/>
            <person name="Jorge da Silva N."/>
            <person name="Qiu L."/>
            <person name="Villar-Briones A."/>
            <person name="Aparecida-Saddi V."/>
            <person name="Campos-Telles M.P."/>
            <person name="Grau M."/>
            <person name="Mikheyev A.S."/>
        </authorList>
    </citation>
    <scope>NUCLEOTIDE SEQUENCE</scope>
    <source>
        <tissue evidence="2">Venom_gland</tissue>
    </source>
</reference>
<feature type="transmembrane region" description="Helical" evidence="1">
    <location>
        <begin position="77"/>
        <end position="96"/>
    </location>
</feature>
<keyword evidence="1" id="KW-0472">Membrane</keyword>
<keyword evidence="1" id="KW-1133">Transmembrane helix</keyword>
<keyword evidence="1" id="KW-0812">Transmembrane</keyword>
<sequence>MKHNKQCIPEHLLKSFRSVMVGQKQNLECFVFGANQIRGDFNGANMTEVVCIIFSDHQWCTGLSICLLSSQYLLSPFQLLLSTCPYILLFSLELYISIHIQNKTFLFYSMYCQNFS</sequence>
<proteinExistence type="predicted"/>
<evidence type="ECO:0000256" key="1">
    <source>
        <dbReference type="SAM" id="Phobius"/>
    </source>
</evidence>
<dbReference type="EMBL" id="IACN01018713">
    <property type="protein sequence ID" value="LAB49261.1"/>
    <property type="molecule type" value="Transcribed_RNA"/>
</dbReference>
<dbReference type="AlphaFoldDB" id="A0A2D4NU47"/>
<reference evidence="2" key="1">
    <citation type="submission" date="2017-07" db="EMBL/GenBank/DDBJ databases">
        <authorList>
            <person name="Mikheyev A."/>
            <person name="Grau M."/>
        </authorList>
    </citation>
    <scope>NUCLEOTIDE SEQUENCE</scope>
    <source>
        <tissue evidence="2">Venom_gland</tissue>
    </source>
</reference>